<proteinExistence type="predicted"/>
<protein>
    <recommendedName>
        <fullName evidence="2">Nitrogen regulatory protein P-II</fullName>
    </recommendedName>
</protein>
<dbReference type="AlphaFoldDB" id="A0A0F9CH43"/>
<dbReference type="InterPro" id="IPR011322">
    <property type="entry name" value="N-reg_PII-like_a/b"/>
</dbReference>
<evidence type="ECO:0008006" key="2">
    <source>
        <dbReference type="Google" id="ProtNLM"/>
    </source>
</evidence>
<dbReference type="SMART" id="SM00938">
    <property type="entry name" value="P-II"/>
    <property type="match status" value="1"/>
</dbReference>
<dbReference type="Gene3D" id="3.30.70.120">
    <property type="match status" value="1"/>
</dbReference>
<accession>A0A0F9CH43</accession>
<name>A0A0F9CH43_9ZZZZ</name>
<dbReference type="GO" id="GO:0030234">
    <property type="term" value="F:enzyme regulator activity"/>
    <property type="evidence" value="ECO:0007669"/>
    <property type="project" value="InterPro"/>
</dbReference>
<comment type="caution">
    <text evidence="1">The sequence shown here is derived from an EMBL/GenBank/DDBJ whole genome shotgun (WGS) entry which is preliminary data.</text>
</comment>
<reference evidence="1" key="1">
    <citation type="journal article" date="2015" name="Nature">
        <title>Complex archaea that bridge the gap between prokaryotes and eukaryotes.</title>
        <authorList>
            <person name="Spang A."/>
            <person name="Saw J.H."/>
            <person name="Jorgensen S.L."/>
            <person name="Zaremba-Niedzwiedzka K."/>
            <person name="Martijn J."/>
            <person name="Lind A.E."/>
            <person name="van Eijk R."/>
            <person name="Schleper C."/>
            <person name="Guy L."/>
            <person name="Ettema T.J."/>
        </authorList>
    </citation>
    <scope>NUCLEOTIDE SEQUENCE</scope>
</reference>
<evidence type="ECO:0000313" key="1">
    <source>
        <dbReference type="EMBL" id="KKL25732.1"/>
    </source>
</evidence>
<dbReference type="Pfam" id="PF00543">
    <property type="entry name" value="P-II"/>
    <property type="match status" value="1"/>
</dbReference>
<dbReference type="GO" id="GO:0006808">
    <property type="term" value="P:regulation of nitrogen utilization"/>
    <property type="evidence" value="ECO:0007669"/>
    <property type="project" value="InterPro"/>
</dbReference>
<sequence>MPKKNITVLTDLNLITCIVQKGAADDIVKAAVEAGVQGATIHYARGTGVRERLGLLGVAVESEKEVINIMVSTEMTDMVFETLYFAGKLDTPGMGIIFVMPISKAGTYVPEKLLGSEGKSVS</sequence>
<dbReference type="SUPFAM" id="SSF54913">
    <property type="entry name" value="GlnB-like"/>
    <property type="match status" value="1"/>
</dbReference>
<dbReference type="InterPro" id="IPR015867">
    <property type="entry name" value="N-reg_PII/ATP_PRibTrfase_C"/>
</dbReference>
<dbReference type="EMBL" id="LAZR01036108">
    <property type="protein sequence ID" value="KKL25732.1"/>
    <property type="molecule type" value="Genomic_DNA"/>
</dbReference>
<gene>
    <name evidence="1" type="ORF">LCGC14_2402360</name>
</gene>
<dbReference type="PROSITE" id="PS51343">
    <property type="entry name" value="PII_GLNB_DOM"/>
    <property type="match status" value="1"/>
</dbReference>
<organism evidence="1">
    <name type="scientific">marine sediment metagenome</name>
    <dbReference type="NCBI Taxonomy" id="412755"/>
    <lineage>
        <taxon>unclassified sequences</taxon>
        <taxon>metagenomes</taxon>
        <taxon>ecological metagenomes</taxon>
    </lineage>
</organism>
<dbReference type="InterPro" id="IPR002187">
    <property type="entry name" value="N-reg_PII"/>
</dbReference>